<gene>
    <name evidence="2" type="ORF">LSTR_LSTR014703</name>
</gene>
<dbReference type="GO" id="GO:0005777">
    <property type="term" value="C:peroxisome"/>
    <property type="evidence" value="ECO:0007669"/>
    <property type="project" value="TreeGrafter"/>
</dbReference>
<feature type="domain" description="Fatty acyl-CoA reductase C-terminal" evidence="1">
    <location>
        <begin position="57"/>
        <end position="148"/>
    </location>
</feature>
<dbReference type="AlphaFoldDB" id="A0A482XB04"/>
<dbReference type="Proteomes" id="UP000291343">
    <property type="component" value="Unassembled WGS sequence"/>
</dbReference>
<organism evidence="2 3">
    <name type="scientific">Laodelphax striatellus</name>
    <name type="common">Small brown planthopper</name>
    <name type="synonym">Delphax striatella</name>
    <dbReference type="NCBI Taxonomy" id="195883"/>
    <lineage>
        <taxon>Eukaryota</taxon>
        <taxon>Metazoa</taxon>
        <taxon>Ecdysozoa</taxon>
        <taxon>Arthropoda</taxon>
        <taxon>Hexapoda</taxon>
        <taxon>Insecta</taxon>
        <taxon>Pterygota</taxon>
        <taxon>Neoptera</taxon>
        <taxon>Paraneoptera</taxon>
        <taxon>Hemiptera</taxon>
        <taxon>Auchenorrhyncha</taxon>
        <taxon>Fulgoroidea</taxon>
        <taxon>Delphacidae</taxon>
        <taxon>Criomorphinae</taxon>
        <taxon>Laodelphax</taxon>
    </lineage>
</organism>
<proteinExistence type="predicted"/>
<protein>
    <recommendedName>
        <fullName evidence="1">Fatty acyl-CoA reductase C-terminal domain-containing protein</fullName>
    </recommendedName>
</protein>
<dbReference type="STRING" id="195883.A0A482XB04"/>
<dbReference type="CDD" id="cd09071">
    <property type="entry name" value="FAR_C"/>
    <property type="match status" value="1"/>
</dbReference>
<reference evidence="2 3" key="1">
    <citation type="journal article" date="2017" name="Gigascience">
        <title>Genome sequence of the small brown planthopper, Laodelphax striatellus.</title>
        <authorList>
            <person name="Zhu J."/>
            <person name="Jiang F."/>
            <person name="Wang X."/>
            <person name="Yang P."/>
            <person name="Bao Y."/>
            <person name="Zhao W."/>
            <person name="Wang W."/>
            <person name="Lu H."/>
            <person name="Wang Q."/>
            <person name="Cui N."/>
            <person name="Li J."/>
            <person name="Chen X."/>
            <person name="Luo L."/>
            <person name="Yu J."/>
            <person name="Kang L."/>
            <person name="Cui F."/>
        </authorList>
    </citation>
    <scope>NUCLEOTIDE SEQUENCE [LARGE SCALE GENOMIC DNA]</scope>
    <source>
        <strain evidence="2">Lst14</strain>
    </source>
</reference>
<dbReference type="PANTHER" id="PTHR11011:SF116">
    <property type="entry name" value="FATTY ACYL-COA REDUCTASE CG5065-RELATED"/>
    <property type="match status" value="1"/>
</dbReference>
<dbReference type="GO" id="GO:0035336">
    <property type="term" value="P:long-chain fatty-acyl-CoA metabolic process"/>
    <property type="evidence" value="ECO:0007669"/>
    <property type="project" value="TreeGrafter"/>
</dbReference>
<accession>A0A482XB04</accession>
<evidence type="ECO:0000313" key="3">
    <source>
        <dbReference type="Proteomes" id="UP000291343"/>
    </source>
</evidence>
<evidence type="ECO:0000259" key="1">
    <source>
        <dbReference type="Pfam" id="PF03015"/>
    </source>
</evidence>
<sequence>MVYNCTTGVSNPIYWRDLERLIKESILLQPCENVIWYPGGSFKGSRFMNNICVAISHLLPAYLMDTCTRIAGRKPIMVTVQNKLLRAAECLEFFTTHEWKFTNTNMLKLYESLPPSDRELFNFDVNDINWQEYMQLYWLGIRRFILKEDLSNDSAARSRLRKSVTPSLIAVSANSTGTLLFLKVSSSLSAADSFVSEVVYQTNVLLARRVSESEPRLLHTPLFPEK</sequence>
<dbReference type="EMBL" id="QKKF02013908">
    <property type="protein sequence ID" value="RZF42877.1"/>
    <property type="molecule type" value="Genomic_DNA"/>
</dbReference>
<dbReference type="InParanoid" id="A0A482XB04"/>
<name>A0A482XB04_LAOST</name>
<dbReference type="Pfam" id="PF03015">
    <property type="entry name" value="Sterile"/>
    <property type="match status" value="1"/>
</dbReference>
<dbReference type="InterPro" id="IPR033640">
    <property type="entry name" value="FAR_C"/>
</dbReference>
<dbReference type="OrthoDB" id="429813at2759"/>
<dbReference type="InterPro" id="IPR026055">
    <property type="entry name" value="FAR"/>
</dbReference>
<evidence type="ECO:0000313" key="2">
    <source>
        <dbReference type="EMBL" id="RZF42877.1"/>
    </source>
</evidence>
<dbReference type="GO" id="GO:0080019">
    <property type="term" value="F:alcohol-forming very long-chain fatty acyl-CoA reductase activity"/>
    <property type="evidence" value="ECO:0007669"/>
    <property type="project" value="InterPro"/>
</dbReference>
<dbReference type="PANTHER" id="PTHR11011">
    <property type="entry name" value="MALE STERILITY PROTEIN 2-RELATED"/>
    <property type="match status" value="1"/>
</dbReference>
<keyword evidence="3" id="KW-1185">Reference proteome</keyword>
<comment type="caution">
    <text evidence="2">The sequence shown here is derived from an EMBL/GenBank/DDBJ whole genome shotgun (WGS) entry which is preliminary data.</text>
</comment>